<dbReference type="PANTHER" id="PTHR11601:SF34">
    <property type="entry name" value="CYSTEINE DESULFURASE"/>
    <property type="match status" value="1"/>
</dbReference>
<dbReference type="GO" id="GO:0005634">
    <property type="term" value="C:nucleus"/>
    <property type="evidence" value="ECO:0007669"/>
    <property type="project" value="TreeGrafter"/>
</dbReference>
<dbReference type="Gene3D" id="3.40.640.10">
    <property type="entry name" value="Type I PLP-dependent aspartate aminotransferase-like (Major domain)"/>
    <property type="match status" value="1"/>
</dbReference>
<dbReference type="InterPro" id="IPR015424">
    <property type="entry name" value="PyrdxlP-dep_Trfase"/>
</dbReference>
<dbReference type="GO" id="GO:0005739">
    <property type="term" value="C:mitochondrion"/>
    <property type="evidence" value="ECO:0007669"/>
    <property type="project" value="TreeGrafter"/>
</dbReference>
<feature type="compositionally biased region" description="Basic and acidic residues" evidence="2">
    <location>
        <begin position="376"/>
        <end position="389"/>
    </location>
</feature>
<gene>
    <name evidence="3" type="ORF">GSTUAT00004283001</name>
</gene>
<dbReference type="AlphaFoldDB" id="A0A292PVU2"/>
<name>A0A292PVU2_9PEZI</name>
<reference evidence="3" key="1">
    <citation type="submission" date="2015-10" db="EMBL/GenBank/DDBJ databases">
        <authorList>
            <person name="Regsiter A."/>
            <person name="william w."/>
        </authorList>
    </citation>
    <scope>NUCLEOTIDE SEQUENCE</scope>
    <source>
        <strain evidence="3">Montdore</strain>
    </source>
</reference>
<evidence type="ECO:0000313" key="4">
    <source>
        <dbReference type="Proteomes" id="UP001412239"/>
    </source>
</evidence>
<sequence length="654" mass="71972">MAMPTNVARCVASFSSASLGPAAILRRGLTVQLYHRFLSASGKDRQAAVGMDCNNRRMGAGNFVNTTGPKPAEVSVGNGLMADVMVLPSTSTLTQTTIMGQGSQPIYHDMQATASTVPRVLGGVLSVCLGLYRSPYLCVLPCGWGAAEAVGVAYRQCVNLIGALPQEMIKHMPVLDLSIHLQDEEHHHGCLPNKTDSLIKRKHSQKVTPTDTIPIPIVMANNEIVVMQPKEETERLGQKNAVFFSTHGAQSVGNIPVDLRKYHDGLTSSSGCKVYGPQDNGACNTHHKQIVRINLLITGSSGERGLHSGTHTYSRALAFGESHRIAQEANECACTSISFLPQNSISSSTMPGYIHKRYHNKQPKQFTRALWTMGHHNADRKTSKPEPPTKDSGVGIQKDNWKEVPNTKADKQTGKNRRNLKWVTAYSKMTIHEAQDRLGIRLDLDPVPVRRMLEGKRALLVPDMILKLKRKIYQDLANYIQVGGYPTEASADFREGHINDIVAFTICPIIGQFNHVTKQKLRLAREKVITAVDSATGGMEEFVVMDYISHNQEGYVLVVEAKKASLGEALKQCFLSLKDMRDYNGRGTVYGFVTMGDSWRMISFDGEFTVSQKIELLFESMGAEGERWMADYSILVECLNVALSNGGKDLAEVV</sequence>
<dbReference type="GO" id="GO:0031071">
    <property type="term" value="F:cysteine desulfurase activity"/>
    <property type="evidence" value="ECO:0007669"/>
    <property type="project" value="TreeGrafter"/>
</dbReference>
<dbReference type="SUPFAM" id="SSF53383">
    <property type="entry name" value="PLP-dependent transferases"/>
    <property type="match status" value="1"/>
</dbReference>
<accession>A0A292PVU2</accession>
<comment type="cofactor">
    <cofactor evidence="1">
        <name>pyridoxal 5'-phosphate</name>
        <dbReference type="ChEBI" id="CHEBI:597326"/>
    </cofactor>
</comment>
<proteinExistence type="predicted"/>
<evidence type="ECO:0000256" key="2">
    <source>
        <dbReference type="SAM" id="MobiDB-lite"/>
    </source>
</evidence>
<feature type="region of interest" description="Disordered" evidence="2">
    <location>
        <begin position="376"/>
        <end position="416"/>
    </location>
</feature>
<dbReference type="GO" id="GO:0005829">
    <property type="term" value="C:cytosol"/>
    <property type="evidence" value="ECO:0007669"/>
    <property type="project" value="TreeGrafter"/>
</dbReference>
<dbReference type="PANTHER" id="PTHR11601">
    <property type="entry name" value="CYSTEINE DESULFURYLASE FAMILY MEMBER"/>
    <property type="match status" value="1"/>
</dbReference>
<organism evidence="3 4">
    <name type="scientific">Tuber aestivum</name>
    <name type="common">summer truffle</name>
    <dbReference type="NCBI Taxonomy" id="59557"/>
    <lineage>
        <taxon>Eukaryota</taxon>
        <taxon>Fungi</taxon>
        <taxon>Dikarya</taxon>
        <taxon>Ascomycota</taxon>
        <taxon>Pezizomycotina</taxon>
        <taxon>Pezizomycetes</taxon>
        <taxon>Pezizales</taxon>
        <taxon>Tuberaceae</taxon>
        <taxon>Tuber</taxon>
    </lineage>
</organism>
<keyword evidence="4" id="KW-1185">Reference proteome</keyword>
<protein>
    <submittedName>
        <fullName evidence="3">Uncharacterized protein</fullName>
    </submittedName>
</protein>
<dbReference type="Proteomes" id="UP001412239">
    <property type="component" value="Unassembled WGS sequence"/>
</dbReference>
<dbReference type="EMBL" id="LN891015">
    <property type="protein sequence ID" value="CUS11656.1"/>
    <property type="molecule type" value="Genomic_DNA"/>
</dbReference>
<dbReference type="GO" id="GO:0016226">
    <property type="term" value="P:iron-sulfur cluster assembly"/>
    <property type="evidence" value="ECO:0007669"/>
    <property type="project" value="TreeGrafter"/>
</dbReference>
<dbReference type="InterPro" id="IPR015421">
    <property type="entry name" value="PyrdxlP-dep_Trfase_major"/>
</dbReference>
<evidence type="ECO:0000313" key="3">
    <source>
        <dbReference type="EMBL" id="CUS11656.1"/>
    </source>
</evidence>
<evidence type="ECO:0000256" key="1">
    <source>
        <dbReference type="ARBA" id="ARBA00001933"/>
    </source>
</evidence>